<accession>A0A5C6CLP9</accession>
<feature type="compositionally biased region" description="Low complexity" evidence="1">
    <location>
        <begin position="1"/>
        <end position="11"/>
    </location>
</feature>
<dbReference type="EMBL" id="SJPS01000004">
    <property type="protein sequence ID" value="TWU25540.1"/>
    <property type="molecule type" value="Genomic_DNA"/>
</dbReference>
<keyword evidence="3" id="KW-1185">Reference proteome</keyword>
<reference evidence="2 3" key="1">
    <citation type="submission" date="2019-02" db="EMBL/GenBank/DDBJ databases">
        <title>Deep-cultivation of Planctomycetes and their phenomic and genomic characterization uncovers novel biology.</title>
        <authorList>
            <person name="Wiegand S."/>
            <person name="Jogler M."/>
            <person name="Boedeker C."/>
            <person name="Pinto D."/>
            <person name="Vollmers J."/>
            <person name="Rivas-Marin E."/>
            <person name="Kohn T."/>
            <person name="Peeters S.H."/>
            <person name="Heuer A."/>
            <person name="Rast P."/>
            <person name="Oberbeckmann S."/>
            <person name="Bunk B."/>
            <person name="Jeske O."/>
            <person name="Meyerdierks A."/>
            <person name="Storesund J.E."/>
            <person name="Kallscheuer N."/>
            <person name="Luecker S."/>
            <person name="Lage O.M."/>
            <person name="Pohl T."/>
            <person name="Merkel B.J."/>
            <person name="Hornburger P."/>
            <person name="Mueller R.-W."/>
            <person name="Bruemmer F."/>
            <person name="Labrenz M."/>
            <person name="Spormann A.M."/>
            <person name="Op Den Camp H."/>
            <person name="Overmann J."/>
            <person name="Amann R."/>
            <person name="Jetten M.S.M."/>
            <person name="Mascher T."/>
            <person name="Medema M.H."/>
            <person name="Devos D.P."/>
            <person name="Kaster A.-K."/>
            <person name="Ovreas L."/>
            <person name="Rohde M."/>
            <person name="Galperin M.Y."/>
            <person name="Jogler C."/>
        </authorList>
    </citation>
    <scope>NUCLEOTIDE SEQUENCE [LARGE SCALE GENOMIC DNA]</scope>
    <source>
        <strain evidence="2 3">Pla144</strain>
    </source>
</reference>
<evidence type="ECO:0000313" key="2">
    <source>
        <dbReference type="EMBL" id="TWU25540.1"/>
    </source>
</evidence>
<name>A0A5C6CLP9_9BACT</name>
<dbReference type="Proteomes" id="UP000318437">
    <property type="component" value="Unassembled WGS sequence"/>
</dbReference>
<organism evidence="2 3">
    <name type="scientific">Bythopirellula polymerisocia</name>
    <dbReference type="NCBI Taxonomy" id="2528003"/>
    <lineage>
        <taxon>Bacteria</taxon>
        <taxon>Pseudomonadati</taxon>
        <taxon>Planctomycetota</taxon>
        <taxon>Planctomycetia</taxon>
        <taxon>Pirellulales</taxon>
        <taxon>Lacipirellulaceae</taxon>
        <taxon>Bythopirellula</taxon>
    </lineage>
</organism>
<dbReference type="AlphaFoldDB" id="A0A5C6CLP9"/>
<gene>
    <name evidence="2" type="ORF">Pla144_27470</name>
</gene>
<evidence type="ECO:0000313" key="3">
    <source>
        <dbReference type="Proteomes" id="UP000318437"/>
    </source>
</evidence>
<proteinExistence type="predicted"/>
<sequence>MSSVSSCSAPTVSPPTPRRFAPTGGSQAQAEGDRQHFDCCPPAANWESAISDGKNSTPDARVQANFPGIAGQIDGSPERDEAAQKNCPGAFKVERLASWFFVGIPPMPRHLVGECFHLETRERRVSGGVHLMSDESSAVAMAHMTRETGRSTKGRIFQGIESERKLFVG</sequence>
<feature type="region of interest" description="Disordered" evidence="1">
    <location>
        <begin position="1"/>
        <end position="38"/>
    </location>
</feature>
<comment type="caution">
    <text evidence="2">The sequence shown here is derived from an EMBL/GenBank/DDBJ whole genome shotgun (WGS) entry which is preliminary data.</text>
</comment>
<evidence type="ECO:0000256" key="1">
    <source>
        <dbReference type="SAM" id="MobiDB-lite"/>
    </source>
</evidence>
<protein>
    <submittedName>
        <fullName evidence="2">Uncharacterized protein</fullName>
    </submittedName>
</protein>